<dbReference type="GeneID" id="80549060"/>
<keyword evidence="2 5" id="KW-0945">Host-virus interaction</keyword>
<protein>
    <recommendedName>
        <fullName evidence="5">Replication enhancer</fullName>
        <shortName evidence="5">REn</shortName>
    </recommendedName>
</protein>
<dbReference type="GO" id="GO:0016032">
    <property type="term" value="P:viral process"/>
    <property type="evidence" value="ECO:0007669"/>
    <property type="project" value="InterPro"/>
</dbReference>
<accession>A0A191LVF9</accession>
<evidence type="ECO:0000256" key="5">
    <source>
        <dbReference type="RuleBase" id="RU363029"/>
    </source>
</evidence>
<evidence type="ECO:0000256" key="2">
    <source>
        <dbReference type="ARBA" id="ARBA00022581"/>
    </source>
</evidence>
<organism evidence="6 7">
    <name type="scientific">West African Asystasia virus 1</name>
    <dbReference type="NCBI Taxonomy" id="1046573"/>
    <lineage>
        <taxon>Viruses</taxon>
        <taxon>Monodnaviria</taxon>
        <taxon>Shotokuvirae</taxon>
        <taxon>Cressdnaviricota</taxon>
        <taxon>Repensiviricetes</taxon>
        <taxon>Geplafuvirales</taxon>
        <taxon>Geminiviridae</taxon>
        <taxon>Begomovirus</taxon>
        <taxon>Begomovirus asystasiaprimi</taxon>
    </lineage>
</organism>
<comment type="subunit">
    <text evidence="4 5">Homooligomer. Interacts with the replication-associated protein (REP). Interacts with host proliferating cell nuclear antigen (PCNA). Interacts with host retinoblastoma-related protein 1 (RBR1), and may thereby deregulate the host cell cycle. Oligomerization and interaction with PCNA are necessary for optimal replication enhancement.</text>
</comment>
<comment type="similarity">
    <text evidence="1 5">Belongs to the geminiviridae replication enhancer protein family.</text>
</comment>
<sequence length="134" mass="15671">MDSRTGEYITAPQARNGIYTWEIRNPLHMRVTQYDQAPFNMSHNIIHLQIRFNHNLRKILGIHKCYMNFQVWTTSSSSSTSLLRSFTEQVHKYLDALGVISINNVIRSVDHVLYDVWEGTIDVASTHDIKFKLY</sequence>
<dbReference type="InterPro" id="IPR000657">
    <property type="entry name" value="Gemini_AL3"/>
</dbReference>
<proteinExistence type="inferred from homology"/>
<comment type="function">
    <text evidence="3">Increases viral DNA accumulation. Enhances infectivity and symptom expression.</text>
</comment>
<keyword evidence="7" id="KW-1185">Reference proteome</keyword>
<evidence type="ECO:0000256" key="3">
    <source>
        <dbReference type="ARBA" id="ARBA00025603"/>
    </source>
</evidence>
<evidence type="ECO:0000256" key="4">
    <source>
        <dbReference type="ARBA" id="ARBA00025955"/>
    </source>
</evidence>
<dbReference type="RefSeq" id="YP_010839398.1">
    <property type="nucleotide sequence ID" value="NC_077803.1"/>
</dbReference>
<name>A0A191LVF9_9GEMI</name>
<dbReference type="EMBL" id="KT444609">
    <property type="protein sequence ID" value="ALQ10820.1"/>
    <property type="molecule type" value="Genomic_DNA"/>
</dbReference>
<dbReference type="PRINTS" id="PR00231">
    <property type="entry name" value="GEMCOATAL3"/>
</dbReference>
<evidence type="ECO:0000256" key="1">
    <source>
        <dbReference type="ARBA" id="ARBA00009424"/>
    </source>
</evidence>
<evidence type="ECO:0000313" key="6">
    <source>
        <dbReference type="EMBL" id="ALQ10820.1"/>
    </source>
</evidence>
<dbReference type="Pfam" id="PF01407">
    <property type="entry name" value="Gemini_AL3"/>
    <property type="match status" value="1"/>
</dbReference>
<dbReference type="Proteomes" id="UP000297100">
    <property type="component" value="Genome"/>
</dbReference>
<reference evidence="6 7" key="1">
    <citation type="submission" date="2015-08" db="EMBL/GenBank/DDBJ databases">
        <title>First report of Soybean chlorotic blotch virus and West African Asystasia virus 1 infecting cassava and a wild cassava relative in Cameroon and Togo.</title>
        <authorList>
            <person name="Leke W.N."/>
            <person name="Mignouna D.B."/>
            <person name="Brown J.K."/>
            <person name="Fondong V.N."/>
        </authorList>
    </citation>
    <scope>NUCLEOTIDE SEQUENCE [LARGE SCALE GENOMIC DNA]</scope>
    <source>
        <strain evidence="6">Benin-asystasia-58-14</strain>
    </source>
</reference>
<dbReference type="KEGG" id="vg:80549060"/>
<evidence type="ECO:0000313" key="7">
    <source>
        <dbReference type="Proteomes" id="UP000297100"/>
    </source>
</evidence>